<comment type="subcellular location">
    <subcellularLocation>
        <location evidence="1">Membrane</location>
        <topology evidence="1">Multi-pass membrane protein</topology>
    </subcellularLocation>
</comment>
<dbReference type="AlphaFoldDB" id="A0A1Y1W7B9"/>
<dbReference type="RefSeq" id="XP_040743099.1">
    <property type="nucleotide sequence ID" value="XM_040885549.1"/>
</dbReference>
<feature type="transmembrane region" description="Helical" evidence="6">
    <location>
        <begin position="65"/>
        <end position="81"/>
    </location>
</feature>
<dbReference type="EMBL" id="MCFD01000007">
    <property type="protein sequence ID" value="ORX69411.1"/>
    <property type="molecule type" value="Genomic_DNA"/>
</dbReference>
<feature type="region of interest" description="Disordered" evidence="5">
    <location>
        <begin position="347"/>
        <end position="470"/>
    </location>
</feature>
<keyword evidence="2 6" id="KW-0812">Transmembrane</keyword>
<organism evidence="8 9">
    <name type="scientific">Linderina pennispora</name>
    <dbReference type="NCBI Taxonomy" id="61395"/>
    <lineage>
        <taxon>Eukaryota</taxon>
        <taxon>Fungi</taxon>
        <taxon>Fungi incertae sedis</taxon>
        <taxon>Zoopagomycota</taxon>
        <taxon>Kickxellomycotina</taxon>
        <taxon>Kickxellomycetes</taxon>
        <taxon>Kickxellales</taxon>
        <taxon>Kickxellaceae</taxon>
        <taxon>Linderina</taxon>
    </lineage>
</organism>
<feature type="transmembrane region" description="Helical" evidence="6">
    <location>
        <begin position="31"/>
        <end position="53"/>
    </location>
</feature>
<protein>
    <recommendedName>
        <fullName evidence="7">G-protein coupled receptors family 3 profile domain-containing protein</fullName>
    </recommendedName>
</protein>
<evidence type="ECO:0000256" key="5">
    <source>
        <dbReference type="SAM" id="MobiDB-lite"/>
    </source>
</evidence>
<dbReference type="Proteomes" id="UP000193922">
    <property type="component" value="Unassembled WGS sequence"/>
</dbReference>
<keyword evidence="3 6" id="KW-1133">Transmembrane helix</keyword>
<accession>A0A1Y1W7B9</accession>
<evidence type="ECO:0000256" key="2">
    <source>
        <dbReference type="ARBA" id="ARBA00022692"/>
    </source>
</evidence>
<feature type="domain" description="G-protein coupled receptors family 3 profile" evidence="7">
    <location>
        <begin position="33"/>
        <end position="271"/>
    </location>
</feature>
<feature type="compositionally biased region" description="Polar residues" evidence="5">
    <location>
        <begin position="395"/>
        <end position="407"/>
    </location>
</feature>
<gene>
    <name evidence="8" type="ORF">DL89DRAFT_257671</name>
</gene>
<feature type="transmembrane region" description="Helical" evidence="6">
    <location>
        <begin position="182"/>
        <end position="205"/>
    </location>
</feature>
<dbReference type="GeneID" id="63802197"/>
<dbReference type="OrthoDB" id="2121906at2759"/>
<evidence type="ECO:0000313" key="8">
    <source>
        <dbReference type="EMBL" id="ORX69411.1"/>
    </source>
</evidence>
<dbReference type="InterPro" id="IPR017978">
    <property type="entry name" value="GPCR_3_C"/>
</dbReference>
<evidence type="ECO:0000256" key="4">
    <source>
        <dbReference type="ARBA" id="ARBA00023136"/>
    </source>
</evidence>
<dbReference type="GO" id="GO:0004930">
    <property type="term" value="F:G protein-coupled receptor activity"/>
    <property type="evidence" value="ECO:0007669"/>
    <property type="project" value="InterPro"/>
</dbReference>
<dbReference type="GO" id="GO:0016020">
    <property type="term" value="C:membrane"/>
    <property type="evidence" value="ECO:0007669"/>
    <property type="project" value="UniProtKB-SubCell"/>
</dbReference>
<evidence type="ECO:0000256" key="1">
    <source>
        <dbReference type="ARBA" id="ARBA00004141"/>
    </source>
</evidence>
<keyword evidence="4 6" id="KW-0472">Membrane</keyword>
<evidence type="ECO:0000256" key="6">
    <source>
        <dbReference type="SAM" id="Phobius"/>
    </source>
</evidence>
<name>A0A1Y1W7B9_9FUNG</name>
<keyword evidence="9" id="KW-1185">Reference proteome</keyword>
<proteinExistence type="predicted"/>
<evidence type="ECO:0000259" key="7">
    <source>
        <dbReference type="Pfam" id="PF00003"/>
    </source>
</evidence>
<evidence type="ECO:0000313" key="9">
    <source>
        <dbReference type="Proteomes" id="UP000193922"/>
    </source>
</evidence>
<feature type="transmembrane region" description="Helical" evidence="6">
    <location>
        <begin position="101"/>
        <end position="121"/>
    </location>
</feature>
<evidence type="ECO:0000256" key="3">
    <source>
        <dbReference type="ARBA" id="ARBA00022989"/>
    </source>
</evidence>
<reference evidence="8 9" key="1">
    <citation type="submission" date="2016-07" db="EMBL/GenBank/DDBJ databases">
        <title>Pervasive Adenine N6-methylation of Active Genes in Fungi.</title>
        <authorList>
            <consortium name="DOE Joint Genome Institute"/>
            <person name="Mondo S.J."/>
            <person name="Dannebaum R.O."/>
            <person name="Kuo R.C."/>
            <person name="Labutti K."/>
            <person name="Haridas S."/>
            <person name="Kuo A."/>
            <person name="Salamov A."/>
            <person name="Ahrendt S.R."/>
            <person name="Lipzen A."/>
            <person name="Sullivan W."/>
            <person name="Andreopoulos W.B."/>
            <person name="Clum A."/>
            <person name="Lindquist E."/>
            <person name="Daum C."/>
            <person name="Ramamoorthy G.K."/>
            <person name="Gryganskyi A."/>
            <person name="Culley D."/>
            <person name="Magnuson J.K."/>
            <person name="James T.Y."/>
            <person name="O'Malley M.A."/>
            <person name="Stajich J.E."/>
            <person name="Spatafora J.W."/>
            <person name="Visel A."/>
            <person name="Grigoriev I.V."/>
        </authorList>
    </citation>
    <scope>NUCLEOTIDE SEQUENCE [LARGE SCALE GENOMIC DNA]</scope>
    <source>
        <strain evidence="8 9">ATCC 12442</strain>
    </source>
</reference>
<comment type="caution">
    <text evidence="8">The sequence shown here is derived from an EMBL/GenBank/DDBJ whole genome shotgun (WGS) entry which is preliminary data.</text>
</comment>
<dbReference type="Pfam" id="PF00003">
    <property type="entry name" value="7tm_3"/>
    <property type="match status" value="1"/>
</dbReference>
<sequence length="510" mass="57620">MSFSLTPKEQNRVEIARLLGYHLDPIGKNELALLVVFASIYAIDLLAVVFLIWNRSYPPLKSKSPMIMVGVYISFVLWFIGDLQANGIVHLSGTALTNCKAFGVWVRVLLGVCTVSSLIALRSYGLYRVFRLNQPFNGFGLYLPFIIFCGLLLIYGIISQVLSQKVTIQYVDMLDVCVYTSGYKASLFAFIWVAWVVVAVINWKIRRIKSSFNESREMAFCCLVVFAVLIFTTTMHYTHPTYPFNGKLRLVTTGLDHIACNLVWWTIMFTPMFNCIFRRKQYLRHWTKKLRDDGLQRQYDVVSNTTSTSILHSTAPFSSHAYNPHDSSYMYSNSRNVDFYYGDELKRNHGKGSRQNRPDSAIDPIKYGNHSDVSLDSRRMSTHKFMPTPDPFNIQPVSPATATTLTSGDDPFSIPADTSAEKNNSGVRRTLRRKGRQSENALQNPLVIPPHNAPHMAPSSSRSPLGPVLSRSPLHSPITYPEPVHAALTWSHDDASDGLNYHLPGDRHLL</sequence>
<feature type="transmembrane region" description="Helical" evidence="6">
    <location>
        <begin position="258"/>
        <end position="277"/>
    </location>
</feature>
<feature type="transmembrane region" description="Helical" evidence="6">
    <location>
        <begin position="217"/>
        <end position="238"/>
    </location>
</feature>
<feature type="transmembrane region" description="Helical" evidence="6">
    <location>
        <begin position="141"/>
        <end position="162"/>
    </location>
</feature>